<dbReference type="GO" id="GO:0006508">
    <property type="term" value="P:proteolysis"/>
    <property type="evidence" value="ECO:0007669"/>
    <property type="project" value="UniProtKB-KW"/>
</dbReference>
<dbReference type="AlphaFoldDB" id="A0A3L6T4V3"/>
<dbReference type="OrthoDB" id="443318at2759"/>
<gene>
    <name evidence="3" type="ORF">C2845_PM05G12740</name>
</gene>
<comment type="caution">
    <text evidence="3">The sequence shown here is derived from an EMBL/GenBank/DDBJ whole genome shotgun (WGS) entry which is preliminary data.</text>
</comment>
<accession>A0A3L6T4V3</accession>
<dbReference type="InterPro" id="IPR018202">
    <property type="entry name" value="Ser_caboxypep_ser_AS"/>
</dbReference>
<keyword evidence="4" id="KW-1185">Reference proteome</keyword>
<protein>
    <recommendedName>
        <fullName evidence="2">Carboxypeptidase</fullName>
        <ecNumber evidence="2">3.4.16.-</ecNumber>
    </recommendedName>
</protein>
<comment type="similarity">
    <text evidence="1 2">Belongs to the peptidase S10 family.</text>
</comment>
<name>A0A3L6T4V3_PANMI</name>
<dbReference type="SUPFAM" id="SSF53474">
    <property type="entry name" value="alpha/beta-Hydrolases"/>
    <property type="match status" value="1"/>
</dbReference>
<organism evidence="3 4">
    <name type="scientific">Panicum miliaceum</name>
    <name type="common">Proso millet</name>
    <name type="synonym">Broomcorn millet</name>
    <dbReference type="NCBI Taxonomy" id="4540"/>
    <lineage>
        <taxon>Eukaryota</taxon>
        <taxon>Viridiplantae</taxon>
        <taxon>Streptophyta</taxon>
        <taxon>Embryophyta</taxon>
        <taxon>Tracheophyta</taxon>
        <taxon>Spermatophyta</taxon>
        <taxon>Magnoliopsida</taxon>
        <taxon>Liliopsida</taxon>
        <taxon>Poales</taxon>
        <taxon>Poaceae</taxon>
        <taxon>PACMAD clade</taxon>
        <taxon>Panicoideae</taxon>
        <taxon>Panicodae</taxon>
        <taxon>Paniceae</taxon>
        <taxon>Panicinae</taxon>
        <taxon>Panicum</taxon>
        <taxon>Panicum sect. Panicum</taxon>
    </lineage>
</organism>
<evidence type="ECO:0000256" key="2">
    <source>
        <dbReference type="RuleBase" id="RU361156"/>
    </source>
</evidence>
<dbReference type="PRINTS" id="PR00724">
    <property type="entry name" value="CRBOXYPTASEC"/>
</dbReference>
<dbReference type="InterPro" id="IPR029058">
    <property type="entry name" value="AB_hydrolase_fold"/>
</dbReference>
<dbReference type="Proteomes" id="UP000275267">
    <property type="component" value="Unassembled WGS sequence"/>
</dbReference>
<dbReference type="Pfam" id="PF00450">
    <property type="entry name" value="Peptidase_S10"/>
    <property type="match status" value="1"/>
</dbReference>
<dbReference type="FunFam" id="3.40.50.1820:FF:000409">
    <property type="entry name" value="Carboxypeptidase"/>
    <property type="match status" value="1"/>
</dbReference>
<dbReference type="PROSITE" id="PS00131">
    <property type="entry name" value="CARBOXYPEPT_SER_SER"/>
    <property type="match status" value="1"/>
</dbReference>
<keyword evidence="2" id="KW-0121">Carboxypeptidase</keyword>
<dbReference type="Gene3D" id="3.40.50.1820">
    <property type="entry name" value="alpha/beta hydrolase"/>
    <property type="match status" value="1"/>
</dbReference>
<keyword evidence="2" id="KW-0378">Hydrolase</keyword>
<dbReference type="PANTHER" id="PTHR11802:SF359">
    <property type="entry name" value="CARBOXYPEPTIDASE"/>
    <property type="match status" value="1"/>
</dbReference>
<keyword evidence="2" id="KW-0645">Protease</keyword>
<evidence type="ECO:0000256" key="1">
    <source>
        <dbReference type="ARBA" id="ARBA00009431"/>
    </source>
</evidence>
<dbReference type="EMBL" id="PQIB02000003">
    <property type="protein sequence ID" value="RLN30985.1"/>
    <property type="molecule type" value="Genomic_DNA"/>
</dbReference>
<evidence type="ECO:0000313" key="3">
    <source>
        <dbReference type="EMBL" id="RLN30985.1"/>
    </source>
</evidence>
<evidence type="ECO:0000313" key="4">
    <source>
        <dbReference type="Proteomes" id="UP000275267"/>
    </source>
</evidence>
<dbReference type="EC" id="3.4.16.-" evidence="2"/>
<reference evidence="4" key="1">
    <citation type="journal article" date="2019" name="Nat. Commun.">
        <title>The genome of broomcorn millet.</title>
        <authorList>
            <person name="Zou C."/>
            <person name="Miki D."/>
            <person name="Li D."/>
            <person name="Tang Q."/>
            <person name="Xiao L."/>
            <person name="Rajput S."/>
            <person name="Deng P."/>
            <person name="Jia W."/>
            <person name="Huang R."/>
            <person name="Zhang M."/>
            <person name="Sun Y."/>
            <person name="Hu J."/>
            <person name="Fu X."/>
            <person name="Schnable P.S."/>
            <person name="Li F."/>
            <person name="Zhang H."/>
            <person name="Feng B."/>
            <person name="Zhu X."/>
            <person name="Liu R."/>
            <person name="Schnable J.C."/>
            <person name="Zhu J.-K."/>
            <person name="Zhang H."/>
        </authorList>
    </citation>
    <scope>NUCLEOTIDE SEQUENCE [LARGE SCALE GENOMIC DNA]</scope>
</reference>
<dbReference type="STRING" id="4540.A0A3L6T4V3"/>
<dbReference type="GO" id="GO:0005773">
    <property type="term" value="C:vacuole"/>
    <property type="evidence" value="ECO:0007669"/>
    <property type="project" value="TreeGrafter"/>
</dbReference>
<dbReference type="InterPro" id="IPR001563">
    <property type="entry name" value="Peptidase_S10"/>
</dbReference>
<dbReference type="Gene3D" id="6.10.250.940">
    <property type="match status" value="1"/>
</dbReference>
<dbReference type="PANTHER" id="PTHR11802">
    <property type="entry name" value="SERINE PROTEASE FAMILY S10 SERINE CARBOXYPEPTIDASE"/>
    <property type="match status" value="1"/>
</dbReference>
<proteinExistence type="inferred from homology"/>
<sequence>MPEANLLFLESPVGTGFSYTNTSSDLDKLNDDFVAEDAYSFLVNWLQQFPEYKDREFYIAGESYAGHYVPQLVHLVSERNKEKKGKAYINIKGFIWTCCNDYYDSKGLAEYAWSHAVVSDEVYSRINKYCDFKVSNWSDDCNAAMDVVYGQYREIDMYNIYAPRCLLNQSSFRRTRMFSGYDPCYSSDAEDYFNKQEVQKAFHANFSGLLPGKWHVCSGDADGWVPVIGSRYCVEALGLPIKTQWQPWYLDKQV</sequence>
<dbReference type="GO" id="GO:0004185">
    <property type="term" value="F:serine-type carboxypeptidase activity"/>
    <property type="evidence" value="ECO:0007669"/>
    <property type="project" value="UniProtKB-UniRule"/>
</dbReference>